<dbReference type="Proteomes" id="UP000703661">
    <property type="component" value="Unassembled WGS sequence"/>
</dbReference>
<name>A0A9P6MVE3_9FUNG</name>
<keyword evidence="3" id="KW-1185">Reference proteome</keyword>
<dbReference type="AlphaFoldDB" id="A0A9P6MVE3"/>
<reference evidence="2" key="1">
    <citation type="journal article" date="2020" name="Fungal Divers.">
        <title>Resolving the Mortierellaceae phylogeny through synthesis of multi-gene phylogenetics and phylogenomics.</title>
        <authorList>
            <person name="Vandepol N."/>
            <person name="Liber J."/>
            <person name="Desiro A."/>
            <person name="Na H."/>
            <person name="Kennedy M."/>
            <person name="Barry K."/>
            <person name="Grigoriev I.V."/>
            <person name="Miller A.N."/>
            <person name="O'Donnell K."/>
            <person name="Stajich J.E."/>
            <person name="Bonito G."/>
        </authorList>
    </citation>
    <scope>NUCLEOTIDE SEQUENCE</scope>
    <source>
        <strain evidence="2">NRRL 2769</strain>
    </source>
</reference>
<protein>
    <submittedName>
        <fullName evidence="2">Uncharacterized protein</fullName>
    </submittedName>
</protein>
<gene>
    <name evidence="2" type="ORF">BGZ80_010617</name>
</gene>
<evidence type="ECO:0000313" key="3">
    <source>
        <dbReference type="Proteomes" id="UP000703661"/>
    </source>
</evidence>
<proteinExistence type="predicted"/>
<evidence type="ECO:0000313" key="2">
    <source>
        <dbReference type="EMBL" id="KAG0014139.1"/>
    </source>
</evidence>
<feature type="compositionally biased region" description="Polar residues" evidence="1">
    <location>
        <begin position="57"/>
        <end position="69"/>
    </location>
</feature>
<sequence>MEQYRGKQIGAGVVDPIRHSLRRELDKRIVDSKASEVAHFAEIKEKVRRELDLLKPRNNTQAQQKTGATANYREHPKKLSS</sequence>
<accession>A0A9P6MVE3</accession>
<organism evidence="2 3">
    <name type="scientific">Entomortierella chlamydospora</name>
    <dbReference type="NCBI Taxonomy" id="101097"/>
    <lineage>
        <taxon>Eukaryota</taxon>
        <taxon>Fungi</taxon>
        <taxon>Fungi incertae sedis</taxon>
        <taxon>Mucoromycota</taxon>
        <taxon>Mortierellomycotina</taxon>
        <taxon>Mortierellomycetes</taxon>
        <taxon>Mortierellales</taxon>
        <taxon>Mortierellaceae</taxon>
        <taxon>Entomortierella</taxon>
    </lineage>
</organism>
<dbReference type="EMBL" id="JAAAID010000759">
    <property type="protein sequence ID" value="KAG0014139.1"/>
    <property type="molecule type" value="Genomic_DNA"/>
</dbReference>
<comment type="caution">
    <text evidence="2">The sequence shown here is derived from an EMBL/GenBank/DDBJ whole genome shotgun (WGS) entry which is preliminary data.</text>
</comment>
<feature type="region of interest" description="Disordered" evidence="1">
    <location>
        <begin position="53"/>
        <end position="81"/>
    </location>
</feature>
<evidence type="ECO:0000256" key="1">
    <source>
        <dbReference type="SAM" id="MobiDB-lite"/>
    </source>
</evidence>